<keyword evidence="7" id="KW-1185">Reference proteome</keyword>
<dbReference type="InterPro" id="IPR036061">
    <property type="entry name" value="CheW-like_dom_sf"/>
</dbReference>
<dbReference type="PANTHER" id="PTHR22617">
    <property type="entry name" value="CHEMOTAXIS SENSOR HISTIDINE KINASE-RELATED"/>
    <property type="match status" value="1"/>
</dbReference>
<dbReference type="Gene3D" id="2.40.50.180">
    <property type="entry name" value="CheA-289, Domain 4"/>
    <property type="match status" value="1"/>
</dbReference>
<dbReference type="RefSeq" id="WP_053833986.1">
    <property type="nucleotide sequence ID" value="NZ_CXOI01000005.1"/>
</dbReference>
<dbReference type="InterPro" id="IPR002545">
    <property type="entry name" value="CheW-lke_dom"/>
</dbReference>
<sequence>MNTPGVIDDYLEGLLHDVIAEEQDAARQATLAAASAAPAPAPEPLHAVAAPAPAGPTPEELAAAVLAEADADPTLAGIMSQQAPAPKPTGPTPEELAAAVLAEADADPALAGIMSQQALAPKPAGPTPEELAAAVLAEADADPALAGIMSQQALAPKPAGPTPEELAAAVLAEADADPALAGIMSQQALAPKPASPTPEEIAAAVLAEADSDPALAGIMSQQAPSAAERDADLEVVAAMEMQRAAAPPRDLAAEDDAAAARAIKRPPMGVPPERRVEAERAQAAGARLPPNLQAFMAPSVPHEASPHQRRAPDRSTRWLRLRCGEQAYALELLKVQEVVLPVPLLALRGTPPAMLGIMNLRGQVVPVIDLGIHLGAAPIEMDMLTRVVVLEENGETLGLRVSAVEDVASLTDQQIEPPDNARICRISNHLFRGVARLAQQPMILLDAEQLLH</sequence>
<accession>A0A0K2ZH15</accession>
<protein>
    <recommendedName>
        <fullName evidence="2">Chemotaxis protein CheW</fullName>
    </recommendedName>
</protein>
<evidence type="ECO:0000256" key="4">
    <source>
        <dbReference type="SAM" id="MobiDB-lite"/>
    </source>
</evidence>
<gene>
    <name evidence="6" type="ORF">XTALMG727_0341</name>
</gene>
<evidence type="ECO:0000313" key="7">
    <source>
        <dbReference type="Proteomes" id="UP000046187"/>
    </source>
</evidence>
<dbReference type="Pfam" id="PF01584">
    <property type="entry name" value="CheW"/>
    <property type="match status" value="1"/>
</dbReference>
<dbReference type="SUPFAM" id="SSF50341">
    <property type="entry name" value="CheW-like"/>
    <property type="match status" value="1"/>
</dbReference>
<dbReference type="GO" id="GO:0005829">
    <property type="term" value="C:cytosol"/>
    <property type="evidence" value="ECO:0007669"/>
    <property type="project" value="TreeGrafter"/>
</dbReference>
<dbReference type="AlphaFoldDB" id="A0A0K2ZH15"/>
<dbReference type="EMBL" id="CXOI01000005">
    <property type="protein sequence ID" value="CTP82650.1"/>
    <property type="molecule type" value="Genomic_DNA"/>
</dbReference>
<evidence type="ECO:0000256" key="1">
    <source>
        <dbReference type="ARBA" id="ARBA00004496"/>
    </source>
</evidence>
<keyword evidence="3" id="KW-0963">Cytoplasm</keyword>
<evidence type="ECO:0000256" key="3">
    <source>
        <dbReference type="ARBA" id="ARBA00022490"/>
    </source>
</evidence>
<evidence type="ECO:0000259" key="5">
    <source>
        <dbReference type="PROSITE" id="PS50851"/>
    </source>
</evidence>
<proteinExistence type="predicted"/>
<feature type="region of interest" description="Disordered" evidence="4">
    <location>
        <begin position="32"/>
        <end position="56"/>
    </location>
</feature>
<dbReference type="GO" id="GO:0007165">
    <property type="term" value="P:signal transduction"/>
    <property type="evidence" value="ECO:0007669"/>
    <property type="project" value="InterPro"/>
</dbReference>
<dbReference type="Proteomes" id="UP000046187">
    <property type="component" value="Unassembled WGS sequence"/>
</dbReference>
<organism evidence="6 7">
    <name type="scientific">Xanthomonas graminis pv. arrhenatheri LMG 727</name>
    <dbReference type="NCBI Taxonomy" id="1195923"/>
    <lineage>
        <taxon>Bacteria</taxon>
        <taxon>Pseudomonadati</taxon>
        <taxon>Pseudomonadota</taxon>
        <taxon>Gammaproteobacteria</taxon>
        <taxon>Lysobacterales</taxon>
        <taxon>Lysobacteraceae</taxon>
        <taxon>Xanthomonas</taxon>
        <taxon>Xanthomonas translucens group</taxon>
        <taxon>Xanthomonas graminis</taxon>
    </lineage>
</organism>
<dbReference type="GO" id="GO:0006935">
    <property type="term" value="P:chemotaxis"/>
    <property type="evidence" value="ECO:0007669"/>
    <property type="project" value="InterPro"/>
</dbReference>
<dbReference type="PANTHER" id="PTHR22617:SF45">
    <property type="entry name" value="CHEMOTAXIS PROTEIN CHEW"/>
    <property type="match status" value="1"/>
</dbReference>
<feature type="domain" description="CheW-like" evidence="5">
    <location>
        <begin position="315"/>
        <end position="452"/>
    </location>
</feature>
<dbReference type="SMART" id="SM00260">
    <property type="entry name" value="CheW"/>
    <property type="match status" value="1"/>
</dbReference>
<name>A0A0K2ZH15_9XANT</name>
<reference evidence="7" key="1">
    <citation type="submission" date="2015-07" db="EMBL/GenBank/DDBJ databases">
        <authorList>
            <person name="Wibberg D."/>
        </authorList>
    </citation>
    <scope>NUCLEOTIDE SEQUENCE [LARGE SCALE GENOMIC DNA]</scope>
</reference>
<dbReference type="PROSITE" id="PS50851">
    <property type="entry name" value="CHEW"/>
    <property type="match status" value="1"/>
</dbReference>
<evidence type="ECO:0000313" key="6">
    <source>
        <dbReference type="EMBL" id="CTP82650.1"/>
    </source>
</evidence>
<evidence type="ECO:0000256" key="2">
    <source>
        <dbReference type="ARBA" id="ARBA00021483"/>
    </source>
</evidence>
<comment type="subcellular location">
    <subcellularLocation>
        <location evidence="1">Cytoplasm</location>
    </subcellularLocation>
</comment>
<dbReference type="Gene3D" id="2.30.30.40">
    <property type="entry name" value="SH3 Domains"/>
    <property type="match status" value="1"/>
</dbReference>
<dbReference type="InterPro" id="IPR039315">
    <property type="entry name" value="CheW"/>
</dbReference>